<dbReference type="eggNOG" id="COG3087">
    <property type="taxonomic scope" value="Bacteria"/>
</dbReference>
<dbReference type="Proteomes" id="UP000010473">
    <property type="component" value="Chromosome"/>
</dbReference>
<evidence type="ECO:0008006" key="4">
    <source>
        <dbReference type="Google" id="ProtNLM"/>
    </source>
</evidence>
<evidence type="ECO:0000313" key="2">
    <source>
        <dbReference type="EMBL" id="AFZ34823.1"/>
    </source>
</evidence>
<keyword evidence="1" id="KW-0472">Membrane</keyword>
<organism evidence="2 3">
    <name type="scientific">Stanieria cyanosphaera (strain ATCC 29371 / PCC 7437)</name>
    <dbReference type="NCBI Taxonomy" id="111780"/>
    <lineage>
        <taxon>Bacteria</taxon>
        <taxon>Bacillati</taxon>
        <taxon>Cyanobacteriota</taxon>
        <taxon>Cyanophyceae</taxon>
        <taxon>Pleurocapsales</taxon>
        <taxon>Dermocarpellaceae</taxon>
        <taxon>Stanieria</taxon>
    </lineage>
</organism>
<proteinExistence type="predicted"/>
<dbReference type="Pfam" id="PF06051">
    <property type="entry name" value="DUF928"/>
    <property type="match status" value="1"/>
</dbReference>
<dbReference type="STRING" id="111780.Sta7437_1253"/>
<evidence type="ECO:0000256" key="1">
    <source>
        <dbReference type="SAM" id="Phobius"/>
    </source>
</evidence>
<name>K9XQM5_STAC7</name>
<dbReference type="InterPro" id="IPR010328">
    <property type="entry name" value="DUF928"/>
</dbReference>
<keyword evidence="1" id="KW-1133">Transmembrane helix</keyword>
<keyword evidence="1" id="KW-0812">Transmembrane</keyword>
<accession>K9XQM5</accession>
<dbReference type="RefSeq" id="WP_015192496.1">
    <property type="nucleotide sequence ID" value="NC_019748.1"/>
</dbReference>
<dbReference type="HOGENOM" id="CLU_061545_0_1_3"/>
<dbReference type="EMBL" id="CP003653">
    <property type="protein sequence ID" value="AFZ34823.1"/>
    <property type="molecule type" value="Genomic_DNA"/>
</dbReference>
<sequence>MRVDQFNYLFKIKSLFTFFALTIFATSYWCNQTQAQTSTRLKVIFTPPAENKPQTTIKGATRNNGQCLEQTENVAVPFTPLLPITNQGLTIAAHPTLLFYLPKTSAQKVFFSWHDEDSESYYQTVISLNGKSGIISLTFPKKSPPLEIGKTYKWSLAIMCNNRLQSDNPMVQGKIKRVKLESILGQSLKDANSLESAVLYGKAGIWHETITTLAQSVVAQPEDKNLAQTWKELLTSVGLEEVAQVPLVKSTSSTESEN</sequence>
<reference evidence="3" key="1">
    <citation type="journal article" date="2013" name="Proc. Natl. Acad. Sci. U.S.A.">
        <title>Improving the coverage of the cyanobacterial phylum using diversity-driven genome sequencing.</title>
        <authorList>
            <person name="Shih P.M."/>
            <person name="Wu D."/>
            <person name="Latifi A."/>
            <person name="Axen S.D."/>
            <person name="Fewer D.P."/>
            <person name="Talla E."/>
            <person name="Calteau A."/>
            <person name="Cai F."/>
            <person name="Tandeau de Marsac N."/>
            <person name="Rippka R."/>
            <person name="Herdman M."/>
            <person name="Sivonen K."/>
            <person name="Coursin T."/>
            <person name="Laurent T."/>
            <person name="Goodwin L."/>
            <person name="Nolan M."/>
            <person name="Davenport K.W."/>
            <person name="Han C.S."/>
            <person name="Rubin E.M."/>
            <person name="Eisen J.A."/>
            <person name="Woyke T."/>
            <person name="Gugger M."/>
            <person name="Kerfeld C.A."/>
        </authorList>
    </citation>
    <scope>NUCLEOTIDE SEQUENCE [LARGE SCALE GENOMIC DNA]</scope>
    <source>
        <strain evidence="3">ATCC 29371 / PCC 7437</strain>
    </source>
</reference>
<evidence type="ECO:0000313" key="3">
    <source>
        <dbReference type="Proteomes" id="UP000010473"/>
    </source>
</evidence>
<keyword evidence="3" id="KW-1185">Reference proteome</keyword>
<protein>
    <recommendedName>
        <fullName evidence="4">DUF928 domain-containing protein</fullName>
    </recommendedName>
</protein>
<dbReference type="KEGG" id="scs:Sta7437_1253"/>
<dbReference type="OrthoDB" id="536034at2"/>
<feature type="transmembrane region" description="Helical" evidence="1">
    <location>
        <begin position="12"/>
        <end position="29"/>
    </location>
</feature>
<dbReference type="AlphaFoldDB" id="K9XQM5"/>
<gene>
    <name evidence="2" type="ordered locus">Sta7437_1253</name>
</gene>